<dbReference type="Proteomes" id="UP000032545">
    <property type="component" value="Unassembled WGS sequence"/>
</dbReference>
<reference evidence="3" key="1">
    <citation type="submission" date="2015-02" db="EMBL/GenBank/DDBJ databases">
        <title>Draft Genome of Frankia sp. CpI1-S.</title>
        <authorList>
            <person name="Oshone R.T."/>
            <person name="Ngom M."/>
            <person name="Ghodhbane-Gtari F."/>
            <person name="Gtari M."/>
            <person name="Morris K."/>
            <person name="Thomas K."/>
            <person name="Sen A."/>
            <person name="Tisa L.S."/>
        </authorList>
    </citation>
    <scope>NUCLEOTIDE SEQUENCE [LARGE SCALE GENOMIC DNA]</scope>
    <source>
        <strain evidence="3">CpI1-S</strain>
    </source>
</reference>
<name>A0A0D8BPV7_9ACTN</name>
<evidence type="ECO:0000313" key="2">
    <source>
        <dbReference type="EMBL" id="KJE25417.1"/>
    </source>
</evidence>
<dbReference type="EMBL" id="JYFN01000001">
    <property type="protein sequence ID" value="KJE25417.1"/>
    <property type="molecule type" value="Genomic_DNA"/>
</dbReference>
<proteinExistence type="predicted"/>
<comment type="caution">
    <text evidence="2">The sequence shown here is derived from an EMBL/GenBank/DDBJ whole genome shotgun (WGS) entry which is preliminary data.</text>
</comment>
<gene>
    <name evidence="2" type="ORF">FF36_00030</name>
</gene>
<feature type="region of interest" description="Disordered" evidence="1">
    <location>
        <begin position="1"/>
        <end position="22"/>
    </location>
</feature>
<evidence type="ECO:0000313" key="3">
    <source>
        <dbReference type="Proteomes" id="UP000032545"/>
    </source>
</evidence>
<evidence type="ECO:0000256" key="1">
    <source>
        <dbReference type="SAM" id="MobiDB-lite"/>
    </source>
</evidence>
<reference evidence="2 3" key="2">
    <citation type="journal article" date="2016" name="Genome Announc.">
        <title>Permanent Draft Genome Sequences for Two Variants of Frankia sp. Strain CpI1, the First Frankia Strain Isolated from Root Nodules of Comptonia peregrina.</title>
        <authorList>
            <person name="Oshone R."/>
            <person name="Hurst S.G.IV."/>
            <person name="Abebe-Akele F."/>
            <person name="Simpson S."/>
            <person name="Morris K."/>
            <person name="Thomas W.K."/>
            <person name="Tisa L.S."/>
        </authorList>
    </citation>
    <scope>NUCLEOTIDE SEQUENCE [LARGE SCALE GENOMIC DNA]</scope>
    <source>
        <strain evidence="3">CpI1-S</strain>
    </source>
</reference>
<organism evidence="2 3">
    <name type="scientific">Frankia torreyi</name>
    <dbReference type="NCBI Taxonomy" id="1856"/>
    <lineage>
        <taxon>Bacteria</taxon>
        <taxon>Bacillati</taxon>
        <taxon>Actinomycetota</taxon>
        <taxon>Actinomycetes</taxon>
        <taxon>Frankiales</taxon>
        <taxon>Frankiaceae</taxon>
        <taxon>Frankia</taxon>
    </lineage>
</organism>
<keyword evidence="3" id="KW-1185">Reference proteome</keyword>
<sequence length="183" mass="19799">MEDDGQNRKNLRGVGRRAAARGDVDRAAEVAAELYKPVEQWDWEELTRGRPRTRDGGFDAMVPTWLTPVVQREAERRLITLGKQKLAGYLGQAIETFAKLMTNEETDAHGKPIVPPSVKLDAAKFIFENIVGKATTRVEVDATEGAFGLLAGAMVMSDGTDAHPVVIQEADPDPEDPAGSGSG</sequence>
<accession>A0A0D8BPV7</accession>
<dbReference type="AlphaFoldDB" id="A0A0D8BPV7"/>
<dbReference type="PATRIC" id="fig|1502723.3.peg.32"/>
<protein>
    <submittedName>
        <fullName evidence="2">Uncharacterized protein</fullName>
    </submittedName>
</protein>
<feature type="compositionally biased region" description="Basic residues" evidence="1">
    <location>
        <begin position="9"/>
        <end position="19"/>
    </location>
</feature>